<dbReference type="InParanoid" id="K3WQR6"/>
<dbReference type="Pfam" id="PF08806">
    <property type="entry name" value="Sep15_SelM"/>
    <property type="match status" value="1"/>
</dbReference>
<evidence type="ECO:0000256" key="5">
    <source>
        <dbReference type="ARBA" id="ARBA00022933"/>
    </source>
</evidence>
<evidence type="ECO:0000256" key="1">
    <source>
        <dbReference type="ARBA" id="ARBA00004319"/>
    </source>
</evidence>
<dbReference type="PANTHER" id="PTHR13077:SF6">
    <property type="entry name" value="SELENOPROTEIN F"/>
    <property type="match status" value="1"/>
</dbReference>
<evidence type="ECO:0000313" key="11">
    <source>
        <dbReference type="Proteomes" id="UP000019132"/>
    </source>
</evidence>
<name>K3WQR6_GLOUD</name>
<organism evidence="10 11">
    <name type="scientific">Globisporangium ultimum (strain ATCC 200006 / CBS 805.95 / DAOM BR144)</name>
    <name type="common">Pythium ultimum</name>
    <dbReference type="NCBI Taxonomy" id="431595"/>
    <lineage>
        <taxon>Eukaryota</taxon>
        <taxon>Sar</taxon>
        <taxon>Stramenopiles</taxon>
        <taxon>Oomycota</taxon>
        <taxon>Peronosporomycetes</taxon>
        <taxon>Pythiales</taxon>
        <taxon>Pythiaceae</taxon>
        <taxon>Globisporangium</taxon>
    </lineage>
</organism>
<dbReference type="Proteomes" id="UP000019132">
    <property type="component" value="Unassembled WGS sequence"/>
</dbReference>
<proteinExistence type="inferred from homology"/>
<dbReference type="Gene3D" id="3.40.30.50">
    <property type="entry name" value="Sep15/SelM thioredoxin-like domain, active-site redox motif"/>
    <property type="match status" value="1"/>
</dbReference>
<dbReference type="GO" id="GO:0016491">
    <property type="term" value="F:oxidoreductase activity"/>
    <property type="evidence" value="ECO:0007669"/>
    <property type="project" value="TreeGrafter"/>
</dbReference>
<feature type="chain" id="PRO_5003872309" description="Selenoprotein F" evidence="8">
    <location>
        <begin position="24"/>
        <end position="227"/>
    </location>
</feature>
<comment type="similarity">
    <text evidence="2">Belongs to the selenoprotein M/F family.</text>
</comment>
<feature type="signal peptide" evidence="8">
    <location>
        <begin position="1"/>
        <end position="23"/>
    </location>
</feature>
<comment type="subcellular location">
    <subcellularLocation>
        <location evidence="1">Endoplasmic reticulum lumen</location>
    </subcellularLocation>
</comment>
<dbReference type="InterPro" id="IPR036249">
    <property type="entry name" value="Thioredoxin-like_sf"/>
</dbReference>
<keyword evidence="11" id="KW-1185">Reference proteome</keyword>
<evidence type="ECO:0000256" key="2">
    <source>
        <dbReference type="ARBA" id="ARBA00005742"/>
    </source>
</evidence>
<evidence type="ECO:0000256" key="4">
    <source>
        <dbReference type="ARBA" id="ARBA00022824"/>
    </source>
</evidence>
<evidence type="ECO:0000256" key="8">
    <source>
        <dbReference type="SAM" id="SignalP"/>
    </source>
</evidence>
<dbReference type="InterPro" id="IPR039992">
    <property type="entry name" value="Sep15_SelM"/>
</dbReference>
<feature type="compositionally biased region" description="Acidic residues" evidence="7">
    <location>
        <begin position="209"/>
        <end position="227"/>
    </location>
</feature>
<dbReference type="EMBL" id="GL376629">
    <property type="status" value="NOT_ANNOTATED_CDS"/>
    <property type="molecule type" value="Genomic_DNA"/>
</dbReference>
<dbReference type="STRING" id="431595.K3WQR6"/>
<dbReference type="OMA" id="CTTLGFD"/>
<feature type="compositionally biased region" description="Low complexity" evidence="7">
    <location>
        <begin position="186"/>
        <end position="198"/>
    </location>
</feature>
<evidence type="ECO:0000256" key="6">
    <source>
        <dbReference type="ARBA" id="ARBA00040775"/>
    </source>
</evidence>
<dbReference type="VEuPathDB" id="FungiDB:PYU1_G007292"/>
<evidence type="ECO:0000256" key="7">
    <source>
        <dbReference type="SAM" id="MobiDB-lite"/>
    </source>
</evidence>
<dbReference type="PANTHER" id="PTHR13077">
    <property type="entry name" value="SELENOPROTEIN F"/>
    <property type="match status" value="1"/>
</dbReference>
<dbReference type="SUPFAM" id="SSF52833">
    <property type="entry name" value="Thioredoxin-like"/>
    <property type="match status" value="1"/>
</dbReference>
<keyword evidence="5" id="KW-0712">Selenocysteine</keyword>
<feature type="region of interest" description="Disordered" evidence="7">
    <location>
        <begin position="184"/>
        <end position="227"/>
    </location>
</feature>
<reference evidence="11" key="1">
    <citation type="journal article" date="2010" name="Genome Biol.">
        <title>Genome sequence of the necrotrophic plant pathogen Pythium ultimum reveals original pathogenicity mechanisms and effector repertoire.</title>
        <authorList>
            <person name="Levesque C.A."/>
            <person name="Brouwer H."/>
            <person name="Cano L."/>
            <person name="Hamilton J.P."/>
            <person name="Holt C."/>
            <person name="Huitema E."/>
            <person name="Raffaele S."/>
            <person name="Robideau G.P."/>
            <person name="Thines M."/>
            <person name="Win J."/>
            <person name="Zerillo M.M."/>
            <person name="Beakes G.W."/>
            <person name="Boore J.L."/>
            <person name="Busam D."/>
            <person name="Dumas B."/>
            <person name="Ferriera S."/>
            <person name="Fuerstenberg S.I."/>
            <person name="Gachon C.M."/>
            <person name="Gaulin E."/>
            <person name="Govers F."/>
            <person name="Grenville-Briggs L."/>
            <person name="Horner N."/>
            <person name="Hostetler J."/>
            <person name="Jiang R.H."/>
            <person name="Johnson J."/>
            <person name="Krajaejun T."/>
            <person name="Lin H."/>
            <person name="Meijer H.J."/>
            <person name="Moore B."/>
            <person name="Morris P."/>
            <person name="Phuntmart V."/>
            <person name="Puiu D."/>
            <person name="Shetty J."/>
            <person name="Stajich J.E."/>
            <person name="Tripathy S."/>
            <person name="Wawra S."/>
            <person name="van West P."/>
            <person name="Whitty B.R."/>
            <person name="Coutinho P.M."/>
            <person name="Henrissat B."/>
            <person name="Martin F."/>
            <person name="Thomas P.D."/>
            <person name="Tyler B.M."/>
            <person name="De Vries R.P."/>
            <person name="Kamoun S."/>
            <person name="Yandell M."/>
            <person name="Tisserat N."/>
            <person name="Buell C.R."/>
        </authorList>
    </citation>
    <scope>NUCLEOTIDE SEQUENCE</scope>
    <source>
        <strain evidence="11">DAOM:BR144</strain>
    </source>
</reference>
<evidence type="ECO:0000256" key="3">
    <source>
        <dbReference type="ARBA" id="ARBA00022729"/>
    </source>
</evidence>
<feature type="domain" description="Selenoprotein F/M" evidence="9">
    <location>
        <begin position="107"/>
        <end position="185"/>
    </location>
</feature>
<evidence type="ECO:0000313" key="10">
    <source>
        <dbReference type="EnsemblProtists" id="PYU1_T007308"/>
    </source>
</evidence>
<dbReference type="EnsemblProtists" id="PYU1_T007308">
    <property type="protein sequence ID" value="PYU1_T007308"/>
    <property type="gene ID" value="PYU1_G007292"/>
</dbReference>
<dbReference type="HOGENOM" id="CLU_106512_0_0_1"/>
<dbReference type="AlphaFoldDB" id="K3WQR6"/>
<keyword evidence="3 8" id="KW-0732">Signal</keyword>
<dbReference type="eggNOG" id="KOG3384">
    <property type="taxonomic scope" value="Eukaryota"/>
</dbReference>
<reference evidence="11" key="2">
    <citation type="submission" date="2010-04" db="EMBL/GenBank/DDBJ databases">
        <authorList>
            <person name="Buell R."/>
            <person name="Hamilton J."/>
            <person name="Hostetler J."/>
        </authorList>
    </citation>
    <scope>NUCLEOTIDE SEQUENCE [LARGE SCALE GENOMIC DNA]</scope>
    <source>
        <strain evidence="11">DAOM:BR144</strain>
    </source>
</reference>
<protein>
    <recommendedName>
        <fullName evidence="6">Selenoprotein F</fullName>
    </recommendedName>
</protein>
<dbReference type="InterPro" id="IPR014912">
    <property type="entry name" value="Sep15_SelM_dom"/>
</dbReference>
<dbReference type="GO" id="GO:0005788">
    <property type="term" value="C:endoplasmic reticulum lumen"/>
    <property type="evidence" value="ECO:0007669"/>
    <property type="project" value="UniProtKB-SubCell"/>
</dbReference>
<evidence type="ECO:0000259" key="9">
    <source>
        <dbReference type="Pfam" id="PF08806"/>
    </source>
</evidence>
<sequence length="227" mass="24568">MRVAKSLAFAALAATVVTTRAHAAESPVDVDTCRDLGFDAETLDCRRCDELSTFLSTSASTSDGDDSAAASKARDALQADCAKCCQDLSAKGLHAIGGTAGDKYARVVLEVCTCKFGRYPKIANFVHQHAQKHAQLEIKACNYMYYINARHPFLIFYDVEGTKQEEVGIASWDEDTISEFIEAKVAPPEEAATPAPTTTEDEEKKVASDDAEQSEEEVADATDNDEL</sequence>
<reference evidence="10" key="3">
    <citation type="submission" date="2015-02" db="UniProtKB">
        <authorList>
            <consortium name="EnsemblProtists"/>
        </authorList>
    </citation>
    <scope>IDENTIFICATION</scope>
    <source>
        <strain evidence="10">DAOM BR144</strain>
    </source>
</reference>
<dbReference type="InterPro" id="IPR038219">
    <property type="entry name" value="Sep15/SelM_sf"/>
</dbReference>
<keyword evidence="4" id="KW-0256">Endoplasmic reticulum</keyword>
<accession>K3WQR6</accession>